<dbReference type="SUPFAM" id="SSF55469">
    <property type="entry name" value="FMN-dependent nitroreductase-like"/>
    <property type="match status" value="1"/>
</dbReference>
<evidence type="ECO:0000313" key="7">
    <source>
        <dbReference type="EMBL" id="ALP52855.1"/>
    </source>
</evidence>
<dbReference type="PANTHER" id="PTHR43673:SF2">
    <property type="entry name" value="NITROREDUCTASE"/>
    <property type="match status" value="1"/>
</dbReference>
<dbReference type="Proteomes" id="UP000055136">
    <property type="component" value="Chromosome"/>
</dbReference>
<keyword evidence="8" id="KW-1185">Reference proteome</keyword>
<evidence type="ECO:0000313" key="8">
    <source>
        <dbReference type="Proteomes" id="UP000055136"/>
    </source>
</evidence>
<evidence type="ECO:0000256" key="4">
    <source>
        <dbReference type="ARBA" id="ARBA00022643"/>
    </source>
</evidence>
<evidence type="ECO:0000256" key="2">
    <source>
        <dbReference type="ARBA" id="ARBA00007118"/>
    </source>
</evidence>
<sequence>MWDFFETVRHRHSVRSYQSDQPVEQEKLHAILETACSAPSAGDLQSYRIIVVSSPEKRRALSGAAQQQAFIAEAPVCLIFCAEPERSAQKYGERGRDLYALQDTTIAAAYAQLAVVAAGMASTWVGYFDEAKVREIIGLESGPVPVAMLSLGYPAELPEPTQRRRLDEIVSHLD</sequence>
<comment type="cofactor">
    <cofactor evidence="1">
        <name>FMN</name>
        <dbReference type="ChEBI" id="CHEBI:58210"/>
    </cofactor>
</comment>
<name>A0A0S2TCJ0_9GAMM</name>
<evidence type="ECO:0000256" key="3">
    <source>
        <dbReference type="ARBA" id="ARBA00022630"/>
    </source>
</evidence>
<accession>A0A0S2TCJ0</accession>
<proteinExistence type="inferred from homology"/>
<dbReference type="EMBL" id="CP013099">
    <property type="protein sequence ID" value="ALP52855.1"/>
    <property type="molecule type" value="Genomic_DNA"/>
</dbReference>
<gene>
    <name evidence="7" type="ORF">Tel_06625</name>
</gene>
<dbReference type="STRING" id="1748243.Tel_06625"/>
<keyword evidence="5" id="KW-0560">Oxidoreductase</keyword>
<evidence type="ECO:0000259" key="6">
    <source>
        <dbReference type="Pfam" id="PF00881"/>
    </source>
</evidence>
<evidence type="ECO:0000256" key="1">
    <source>
        <dbReference type="ARBA" id="ARBA00001917"/>
    </source>
</evidence>
<dbReference type="GO" id="GO:0016491">
    <property type="term" value="F:oxidoreductase activity"/>
    <property type="evidence" value="ECO:0007669"/>
    <property type="project" value="UniProtKB-KW"/>
</dbReference>
<dbReference type="InterPro" id="IPR000415">
    <property type="entry name" value="Nitroreductase-like"/>
</dbReference>
<reference evidence="7" key="1">
    <citation type="submission" date="2015-10" db="EMBL/GenBank/DDBJ databases">
        <title>Description of Candidatus Tenderia electrophaga gen. nov, sp. nov., an Uncultivated Electroautotroph from a Biocathode Enrichment.</title>
        <authorList>
            <person name="Eddie B.J."/>
            <person name="Malanoski A.P."/>
            <person name="Wang Z."/>
            <person name="Hall R.J."/>
            <person name="Oh S.D."/>
            <person name="Heiner C."/>
            <person name="Lin B."/>
            <person name="Strycharz-Glaven S.M."/>
        </authorList>
    </citation>
    <scope>NUCLEOTIDE SEQUENCE [LARGE SCALE GENOMIC DNA]</scope>
    <source>
        <strain evidence="7">NRL1</strain>
    </source>
</reference>
<dbReference type="Gene3D" id="3.40.109.10">
    <property type="entry name" value="NADH Oxidase"/>
    <property type="match status" value="1"/>
</dbReference>
<comment type="similarity">
    <text evidence="2">Belongs to the nitroreductase family.</text>
</comment>
<keyword evidence="3" id="KW-0285">Flavoprotein</keyword>
<dbReference type="AlphaFoldDB" id="A0A0S2TCJ0"/>
<dbReference type="Pfam" id="PF00881">
    <property type="entry name" value="Nitroreductase"/>
    <property type="match status" value="1"/>
</dbReference>
<organism evidence="7 8">
    <name type="scientific">Candidatus Tenderia electrophaga</name>
    <dbReference type="NCBI Taxonomy" id="1748243"/>
    <lineage>
        <taxon>Bacteria</taxon>
        <taxon>Pseudomonadati</taxon>
        <taxon>Pseudomonadota</taxon>
        <taxon>Gammaproteobacteria</taxon>
        <taxon>Candidatus Tenderiales</taxon>
        <taxon>Candidatus Tenderiaceae</taxon>
        <taxon>Candidatus Tenderia</taxon>
    </lineage>
</organism>
<feature type="domain" description="Nitroreductase" evidence="6">
    <location>
        <begin position="67"/>
        <end position="153"/>
    </location>
</feature>
<dbReference type="KEGG" id="tee:Tel_06625"/>
<dbReference type="InterPro" id="IPR029479">
    <property type="entry name" value="Nitroreductase"/>
</dbReference>
<protein>
    <submittedName>
        <fullName evidence="7">Nitroreductase</fullName>
    </submittedName>
</protein>
<evidence type="ECO:0000256" key="5">
    <source>
        <dbReference type="ARBA" id="ARBA00023002"/>
    </source>
</evidence>
<keyword evidence="4" id="KW-0288">FMN</keyword>
<dbReference type="PANTHER" id="PTHR43673">
    <property type="entry name" value="NAD(P)H NITROREDUCTASE YDGI-RELATED"/>
    <property type="match status" value="1"/>
</dbReference>